<evidence type="ECO:0000313" key="13">
    <source>
        <dbReference type="Proteomes" id="UP000481739"/>
    </source>
</evidence>
<dbReference type="InterPro" id="IPR000182">
    <property type="entry name" value="GNAT_dom"/>
</dbReference>
<comment type="catalytic activity">
    <reaction evidence="6 9 10">
        <text>N-terminal L-alanyl-[ribosomal protein bS18] + acetyl-CoA = N-terminal N(alpha)-acetyl-L-alanyl-[ribosomal protein bS18] + CoA + H(+)</text>
        <dbReference type="Rhea" id="RHEA:43756"/>
        <dbReference type="Rhea" id="RHEA-COMP:10676"/>
        <dbReference type="Rhea" id="RHEA-COMP:10677"/>
        <dbReference type="ChEBI" id="CHEBI:15378"/>
        <dbReference type="ChEBI" id="CHEBI:57287"/>
        <dbReference type="ChEBI" id="CHEBI:57288"/>
        <dbReference type="ChEBI" id="CHEBI:64718"/>
        <dbReference type="ChEBI" id="CHEBI:83683"/>
        <dbReference type="EC" id="2.3.1.266"/>
    </reaction>
</comment>
<organism evidence="12 13">
    <name type="scientific">Photorhabdus khanii</name>
    <dbReference type="NCBI Taxonomy" id="1004150"/>
    <lineage>
        <taxon>Bacteria</taxon>
        <taxon>Pseudomonadati</taxon>
        <taxon>Pseudomonadota</taxon>
        <taxon>Gammaproteobacteria</taxon>
        <taxon>Enterobacterales</taxon>
        <taxon>Morganellaceae</taxon>
        <taxon>Photorhabdus</taxon>
    </lineage>
</organism>
<comment type="caution">
    <text evidence="12">The sequence shown here is derived from an EMBL/GenBank/DDBJ whole genome shotgun (WGS) entry which is preliminary data.</text>
</comment>
<evidence type="ECO:0000256" key="1">
    <source>
        <dbReference type="ARBA" id="ARBA00004496"/>
    </source>
</evidence>
<dbReference type="AlphaFoldDB" id="A0A7C9LCT6"/>
<evidence type="ECO:0000256" key="2">
    <source>
        <dbReference type="ARBA" id="ARBA00005395"/>
    </source>
</evidence>
<dbReference type="PANTHER" id="PTHR43420">
    <property type="entry name" value="ACETYLTRANSFERASE"/>
    <property type="match status" value="1"/>
</dbReference>
<dbReference type="RefSeq" id="WP_036843914.1">
    <property type="nucleotide sequence ID" value="NZ_CAWOZU010000022.1"/>
</dbReference>
<sequence>MNNISLLTPADLPSAFLVEKASHAFPWSEKTFFSNQGERYLNYKIVINEQLIGFAVTQLILDEATLFNIAIHPDYQGQGYGKALLEYLIAILPGKGINTLWLEVRQSNCSAIRLYEQSGFNQVTVRKHYYPAATGKEDAIIMALPLFA</sequence>
<feature type="binding site" evidence="9">
    <location>
        <position position="108"/>
    </location>
    <ligand>
        <name>acetyl-CoA</name>
        <dbReference type="ChEBI" id="CHEBI:57288"/>
    </ligand>
</feature>
<dbReference type="InterPro" id="IPR016181">
    <property type="entry name" value="Acyl_CoA_acyltransferase"/>
</dbReference>
<feature type="active site" description="Proton donor" evidence="9">
    <location>
        <position position="115"/>
    </location>
</feature>
<dbReference type="NCBIfam" id="TIGR01575">
    <property type="entry name" value="rimI"/>
    <property type="match status" value="1"/>
</dbReference>
<accession>A0A7C9LCT6</accession>
<evidence type="ECO:0000256" key="5">
    <source>
        <dbReference type="ARBA" id="ARBA00023315"/>
    </source>
</evidence>
<dbReference type="PROSITE" id="PS51186">
    <property type="entry name" value="GNAT"/>
    <property type="match status" value="1"/>
</dbReference>
<dbReference type="EMBL" id="WHZZ01000007">
    <property type="protein sequence ID" value="MQL49548.1"/>
    <property type="molecule type" value="Genomic_DNA"/>
</dbReference>
<feature type="domain" description="N-acetyltransferase" evidence="11">
    <location>
        <begin position="2"/>
        <end position="147"/>
    </location>
</feature>
<proteinExistence type="inferred from homology"/>
<dbReference type="InterPro" id="IPR043690">
    <property type="entry name" value="RimI"/>
</dbReference>
<gene>
    <name evidence="9 12" type="primary">rimI</name>
    <name evidence="12" type="ORF">GEA64_17025</name>
</gene>
<dbReference type="FunFam" id="3.40.630.30:FF:000018">
    <property type="entry name" value="[Ribosomal protein S18]-alanine N-acetyltransferase"/>
    <property type="match status" value="1"/>
</dbReference>
<dbReference type="InterPro" id="IPR006464">
    <property type="entry name" value="AcTrfase_RimI/Ard1"/>
</dbReference>
<dbReference type="PANTHER" id="PTHR43420:SF12">
    <property type="entry name" value="N-ACETYLTRANSFERASE DOMAIN-CONTAINING PROTEIN"/>
    <property type="match status" value="1"/>
</dbReference>
<dbReference type="EC" id="2.3.1.266" evidence="7 9"/>
<evidence type="ECO:0000256" key="10">
    <source>
        <dbReference type="RuleBase" id="RU363094"/>
    </source>
</evidence>
<dbReference type="CDD" id="cd04301">
    <property type="entry name" value="NAT_SF"/>
    <property type="match status" value="1"/>
</dbReference>
<keyword evidence="3 9" id="KW-0963">Cytoplasm</keyword>
<evidence type="ECO:0000256" key="8">
    <source>
        <dbReference type="ARBA" id="ARBA00072527"/>
    </source>
</evidence>
<protein>
    <recommendedName>
        <fullName evidence="8 9">[Ribosomal protein bS18]-alanine N-acetyltransferase</fullName>
        <ecNumber evidence="7 9">2.3.1.266</ecNumber>
    </recommendedName>
</protein>
<dbReference type="SUPFAM" id="SSF55729">
    <property type="entry name" value="Acyl-CoA N-acyltransferases (Nat)"/>
    <property type="match status" value="1"/>
</dbReference>
<feature type="binding site" evidence="9">
    <location>
        <begin position="69"/>
        <end position="71"/>
    </location>
    <ligand>
        <name>acetyl-CoA</name>
        <dbReference type="ChEBI" id="CHEBI:57288"/>
    </ligand>
</feature>
<name>A0A7C9LCT6_9GAMM</name>
<keyword evidence="4 9" id="KW-0808">Transferase</keyword>
<dbReference type="GO" id="GO:0008999">
    <property type="term" value="F:protein-N-terminal-alanine acetyltransferase activity"/>
    <property type="evidence" value="ECO:0007669"/>
    <property type="project" value="UniProtKB-UniRule"/>
</dbReference>
<dbReference type="Proteomes" id="UP000481739">
    <property type="component" value="Unassembled WGS sequence"/>
</dbReference>
<evidence type="ECO:0000256" key="9">
    <source>
        <dbReference type="HAMAP-Rule" id="MF_02210"/>
    </source>
</evidence>
<dbReference type="Pfam" id="PF00583">
    <property type="entry name" value="Acetyltransf_1"/>
    <property type="match status" value="1"/>
</dbReference>
<evidence type="ECO:0000256" key="7">
    <source>
        <dbReference type="ARBA" id="ARBA00067002"/>
    </source>
</evidence>
<reference evidence="12 13" key="1">
    <citation type="journal article" date="2019" name="Nature">
        <title>A new antibiotic selectively kills Gram-negative pathogens.</title>
        <authorList>
            <person name="Imai Y."/>
            <person name="Meyer K.J."/>
            <person name="Iinishi A."/>
            <person name="Favre-Godal Q."/>
            <person name="Green R."/>
            <person name="Manuse S."/>
            <person name="Caboni M."/>
            <person name="Mori M."/>
            <person name="Niles S."/>
            <person name="Ghiglieri M."/>
            <person name="Honrao C."/>
            <person name="Ma X."/>
            <person name="Guo J.J."/>
            <person name="Makriyannis A."/>
            <person name="Linares-Otoya L."/>
            <person name="Boehringer N."/>
            <person name="Wuisan Z.G."/>
            <person name="Kaur H."/>
            <person name="Wu R."/>
            <person name="Mateus A."/>
            <person name="Typas A."/>
            <person name="Savitski M.M."/>
            <person name="Espinoza J.L."/>
            <person name="O'Rourke A."/>
            <person name="Nelson K.E."/>
            <person name="Hiller S."/>
            <person name="Noinaj N."/>
            <person name="Schaeberle T.F."/>
            <person name="D'Onofrio A."/>
            <person name="Lewis K."/>
        </authorList>
    </citation>
    <scope>NUCLEOTIDE SEQUENCE [LARGE SCALE GENOMIC DNA]</scope>
    <source>
        <strain evidence="12 13">HGB 1456</strain>
    </source>
</reference>
<evidence type="ECO:0000256" key="3">
    <source>
        <dbReference type="ARBA" id="ARBA00022490"/>
    </source>
</evidence>
<comment type="similarity">
    <text evidence="2 9 10">Belongs to the acetyltransferase family. RimI subfamily.</text>
</comment>
<dbReference type="GO" id="GO:0005737">
    <property type="term" value="C:cytoplasm"/>
    <property type="evidence" value="ECO:0007669"/>
    <property type="project" value="UniProtKB-SubCell"/>
</dbReference>
<feature type="active site" description="Proton acceptor" evidence="9">
    <location>
        <position position="103"/>
    </location>
</feature>
<comment type="subcellular location">
    <subcellularLocation>
        <location evidence="1 9 10">Cytoplasm</location>
    </subcellularLocation>
</comment>
<dbReference type="HAMAP" id="MF_02210">
    <property type="entry name" value="RimI"/>
    <property type="match status" value="1"/>
</dbReference>
<dbReference type="InterPro" id="IPR050680">
    <property type="entry name" value="YpeA/RimI_acetyltransf"/>
</dbReference>
<evidence type="ECO:0000313" key="12">
    <source>
        <dbReference type="EMBL" id="MQL49548.1"/>
    </source>
</evidence>
<dbReference type="NCBIfam" id="NF007025">
    <property type="entry name" value="PRK09491.1"/>
    <property type="match status" value="1"/>
</dbReference>
<evidence type="ECO:0000259" key="11">
    <source>
        <dbReference type="PROSITE" id="PS51186"/>
    </source>
</evidence>
<comment type="caution">
    <text evidence="9">Lacks conserved residue(s) required for the propagation of feature annotation.</text>
</comment>
<dbReference type="Gene3D" id="3.40.630.30">
    <property type="match status" value="1"/>
</dbReference>
<comment type="function">
    <text evidence="9 10">Acetylates the N-terminal alanine of ribosomal protein bS18.</text>
</comment>
<keyword evidence="5 9" id="KW-0012">Acyltransferase</keyword>
<evidence type="ECO:0000256" key="6">
    <source>
        <dbReference type="ARBA" id="ARBA00051697"/>
    </source>
</evidence>
<evidence type="ECO:0000256" key="4">
    <source>
        <dbReference type="ARBA" id="ARBA00022679"/>
    </source>
</evidence>